<accession>A0A5B7HTK0</accession>
<name>A0A5B7HTK0_PORTR</name>
<organism evidence="1 2">
    <name type="scientific">Portunus trituberculatus</name>
    <name type="common">Swimming crab</name>
    <name type="synonym">Neptunus trituberculatus</name>
    <dbReference type="NCBI Taxonomy" id="210409"/>
    <lineage>
        <taxon>Eukaryota</taxon>
        <taxon>Metazoa</taxon>
        <taxon>Ecdysozoa</taxon>
        <taxon>Arthropoda</taxon>
        <taxon>Crustacea</taxon>
        <taxon>Multicrustacea</taxon>
        <taxon>Malacostraca</taxon>
        <taxon>Eumalacostraca</taxon>
        <taxon>Eucarida</taxon>
        <taxon>Decapoda</taxon>
        <taxon>Pleocyemata</taxon>
        <taxon>Brachyura</taxon>
        <taxon>Eubrachyura</taxon>
        <taxon>Portunoidea</taxon>
        <taxon>Portunidae</taxon>
        <taxon>Portuninae</taxon>
        <taxon>Portunus</taxon>
    </lineage>
</organism>
<keyword evidence="2" id="KW-1185">Reference proteome</keyword>
<dbReference type="AlphaFoldDB" id="A0A5B7HTK0"/>
<evidence type="ECO:0000313" key="2">
    <source>
        <dbReference type="Proteomes" id="UP000324222"/>
    </source>
</evidence>
<dbReference type="Proteomes" id="UP000324222">
    <property type="component" value="Unassembled WGS sequence"/>
</dbReference>
<proteinExistence type="predicted"/>
<comment type="caution">
    <text evidence="1">The sequence shown here is derived from an EMBL/GenBank/DDBJ whole genome shotgun (WGS) entry which is preliminary data.</text>
</comment>
<sequence length="103" mass="10771">MARCILLIGQGAGVSSGGAAEGRDKEDAPGIILSPMTCGIRAPPVRSRTLLSEPDNPRRECFPARQSGVPLCLPRGGEDQALLAGSVTWRDVSEARRTVAGDT</sequence>
<gene>
    <name evidence="1" type="ORF">E2C01_067418</name>
</gene>
<reference evidence="1 2" key="1">
    <citation type="submission" date="2019-05" db="EMBL/GenBank/DDBJ databases">
        <title>Another draft genome of Portunus trituberculatus and its Hox gene families provides insights of decapod evolution.</title>
        <authorList>
            <person name="Jeong J.-H."/>
            <person name="Song I."/>
            <person name="Kim S."/>
            <person name="Choi T."/>
            <person name="Kim D."/>
            <person name="Ryu S."/>
            <person name="Kim W."/>
        </authorList>
    </citation>
    <scope>NUCLEOTIDE SEQUENCE [LARGE SCALE GENOMIC DNA]</scope>
    <source>
        <tissue evidence="1">Muscle</tissue>
    </source>
</reference>
<protein>
    <submittedName>
        <fullName evidence="1">Uncharacterized protein</fullName>
    </submittedName>
</protein>
<evidence type="ECO:0000313" key="1">
    <source>
        <dbReference type="EMBL" id="MPC73099.1"/>
    </source>
</evidence>
<dbReference type="EMBL" id="VSRR010036080">
    <property type="protein sequence ID" value="MPC73099.1"/>
    <property type="molecule type" value="Genomic_DNA"/>
</dbReference>